<evidence type="ECO:0000313" key="1">
    <source>
        <dbReference type="EMBL" id="UJF32631.1"/>
    </source>
</evidence>
<accession>A0ABY3SHE3</accession>
<keyword evidence="2" id="KW-1185">Reference proteome</keyword>
<proteinExistence type="predicted"/>
<sequence length="139" mass="15633">MNIYATVKSIGKRKPSLMKKEYNLASKPNTLKELLTEVVVAQVKLYNERAEESQLIPFLTKEDIEARGTEGKVAFGTRYDERQADEAAAVHTALLAFEDGLYRVFIGDEEVTGLETEIDILDGADITFIKFTMLAGRLW</sequence>
<evidence type="ECO:0000313" key="2">
    <source>
        <dbReference type="Proteomes" id="UP001649230"/>
    </source>
</evidence>
<reference evidence="1 2" key="1">
    <citation type="journal article" date="2024" name="Int. J. Syst. Evol. Microbiol.">
        <title>Paenibacillus hexagrammi sp. nov., a novel bacterium isolated from the gut content of Hexagrammos agrammus.</title>
        <authorList>
            <person name="Jung H.K."/>
            <person name="Kim D.G."/>
            <person name="Zin H."/>
            <person name="Park J."/>
            <person name="Jung H."/>
            <person name="Kim Y.O."/>
            <person name="Kong H.J."/>
            <person name="Kim J.W."/>
            <person name="Kim Y.S."/>
        </authorList>
    </citation>
    <scope>NUCLEOTIDE SEQUENCE [LARGE SCALE GENOMIC DNA]</scope>
    <source>
        <strain evidence="1 2">YPD9-1</strain>
    </source>
</reference>
<dbReference type="RefSeq" id="WP_235118979.1">
    <property type="nucleotide sequence ID" value="NZ_CP090978.1"/>
</dbReference>
<protein>
    <submittedName>
        <fullName evidence="1">Uncharacterized protein</fullName>
    </submittedName>
</protein>
<organism evidence="1 2">
    <name type="scientific">Paenibacillus hexagrammi</name>
    <dbReference type="NCBI Taxonomy" id="2908839"/>
    <lineage>
        <taxon>Bacteria</taxon>
        <taxon>Bacillati</taxon>
        <taxon>Bacillota</taxon>
        <taxon>Bacilli</taxon>
        <taxon>Bacillales</taxon>
        <taxon>Paenibacillaceae</taxon>
        <taxon>Paenibacillus</taxon>
    </lineage>
</organism>
<gene>
    <name evidence="1" type="ORF">L0M14_23855</name>
</gene>
<name>A0ABY3SHE3_9BACL</name>
<dbReference type="Proteomes" id="UP001649230">
    <property type="component" value="Chromosome"/>
</dbReference>
<dbReference type="EMBL" id="CP090978">
    <property type="protein sequence ID" value="UJF32631.1"/>
    <property type="molecule type" value="Genomic_DNA"/>
</dbReference>